<protein>
    <submittedName>
        <fullName evidence="3">Uncharacterized protein</fullName>
    </submittedName>
</protein>
<evidence type="ECO:0000256" key="1">
    <source>
        <dbReference type="SAM" id="Coils"/>
    </source>
</evidence>
<feature type="coiled-coil region" evidence="1">
    <location>
        <begin position="29"/>
        <end position="61"/>
    </location>
</feature>
<reference evidence="4" key="1">
    <citation type="submission" date="2016-11" db="EMBL/GenBank/DDBJ databases">
        <authorList>
            <person name="Varghese N."/>
            <person name="Submissions S."/>
        </authorList>
    </citation>
    <scope>NUCLEOTIDE SEQUENCE [LARGE SCALE GENOMIC DNA]</scope>
    <source>
        <strain evidence="4">DSM 19055</strain>
    </source>
</reference>
<gene>
    <name evidence="3" type="ORF">SAMN05421866_0034</name>
</gene>
<dbReference type="OrthoDB" id="1263341at2"/>
<evidence type="ECO:0000256" key="2">
    <source>
        <dbReference type="SAM" id="Phobius"/>
    </source>
</evidence>
<keyword evidence="4" id="KW-1185">Reference proteome</keyword>
<keyword evidence="1" id="KW-0175">Coiled coil</keyword>
<proteinExistence type="predicted"/>
<feature type="transmembrane region" description="Helical" evidence="2">
    <location>
        <begin position="7"/>
        <end position="28"/>
    </location>
</feature>
<dbReference type="STRING" id="421058.SAMN05421866_0034"/>
<name>A0A1M5X7K9_9FLAO</name>
<evidence type="ECO:0000313" key="3">
    <source>
        <dbReference type="EMBL" id="SHH95840.1"/>
    </source>
</evidence>
<sequence>MKIDKDKLYAFLIVLLISVFAFVVGNIFKESNEKELTELRKIQEEQKNARYQSELREQAANNKSDSFRSVLEKQNIGIGILNDNFKNMNNSILNMKTMYDKNFTDLKNLQNENDHINSASINEQFDFISKYKYKEYSGGTNP</sequence>
<keyword evidence="2" id="KW-0812">Transmembrane</keyword>
<dbReference type="Proteomes" id="UP000184047">
    <property type="component" value="Unassembled WGS sequence"/>
</dbReference>
<dbReference type="AlphaFoldDB" id="A0A1M5X7K9"/>
<keyword evidence="2" id="KW-0472">Membrane</keyword>
<organism evidence="3 4">
    <name type="scientific">Chryseobacterium oranimense</name>
    <dbReference type="NCBI Taxonomy" id="421058"/>
    <lineage>
        <taxon>Bacteria</taxon>
        <taxon>Pseudomonadati</taxon>
        <taxon>Bacteroidota</taxon>
        <taxon>Flavobacteriia</taxon>
        <taxon>Flavobacteriales</taxon>
        <taxon>Weeksellaceae</taxon>
        <taxon>Chryseobacterium group</taxon>
        <taxon>Chryseobacterium</taxon>
    </lineage>
</organism>
<keyword evidence="2" id="KW-1133">Transmembrane helix</keyword>
<accession>A0A1M5X7K9</accession>
<dbReference type="EMBL" id="FQWT01000010">
    <property type="protein sequence ID" value="SHH95840.1"/>
    <property type="molecule type" value="Genomic_DNA"/>
</dbReference>
<evidence type="ECO:0000313" key="4">
    <source>
        <dbReference type="Proteomes" id="UP000184047"/>
    </source>
</evidence>
<dbReference type="RefSeq" id="WP_073066958.1">
    <property type="nucleotide sequence ID" value="NZ_FQWT01000010.1"/>
</dbReference>